<comment type="caution">
    <text evidence="5">The sequence shown here is derived from an EMBL/GenBank/DDBJ whole genome shotgun (WGS) entry which is preliminary data.</text>
</comment>
<dbReference type="GO" id="GO:0051959">
    <property type="term" value="F:dynein light intermediate chain binding"/>
    <property type="evidence" value="ECO:0007669"/>
    <property type="project" value="InterPro"/>
</dbReference>
<dbReference type="InterPro" id="IPR041228">
    <property type="entry name" value="Dynein_C"/>
</dbReference>
<dbReference type="Gene3D" id="3.40.50.300">
    <property type="entry name" value="P-loop containing nucleotide triphosphate hydrolases"/>
    <property type="match status" value="1"/>
</dbReference>
<name>A0A8S2LEH8_9BILA</name>
<reference evidence="5" key="1">
    <citation type="submission" date="2021-02" db="EMBL/GenBank/DDBJ databases">
        <authorList>
            <person name="Nowell W R."/>
        </authorList>
    </citation>
    <scope>NUCLEOTIDE SEQUENCE</scope>
</reference>
<accession>A0A8S2LEH8</accession>
<dbReference type="FunFam" id="3.10.490.20:FF:000006">
    <property type="entry name" value="Dynein axonemal heavy chain 10"/>
    <property type="match status" value="1"/>
</dbReference>
<dbReference type="InterPro" id="IPR041658">
    <property type="entry name" value="AAA_lid_11"/>
</dbReference>
<dbReference type="Proteomes" id="UP000677228">
    <property type="component" value="Unassembled WGS sequence"/>
</dbReference>
<dbReference type="FunFam" id="1.20.1270.280:FF:000005">
    <property type="entry name" value="Dynein axonemal heavy chain 10"/>
    <property type="match status" value="1"/>
</dbReference>
<dbReference type="Pfam" id="PF03028">
    <property type="entry name" value="Dynein_heavy"/>
    <property type="match status" value="1"/>
</dbReference>
<dbReference type="EMBL" id="CAJNOK010010804">
    <property type="protein sequence ID" value="CAF1125143.1"/>
    <property type="molecule type" value="Genomic_DNA"/>
</dbReference>
<dbReference type="GO" id="GO:0008569">
    <property type="term" value="F:minus-end-directed microtubule motor activity"/>
    <property type="evidence" value="ECO:0007669"/>
    <property type="project" value="InterPro"/>
</dbReference>
<dbReference type="InterPro" id="IPR004273">
    <property type="entry name" value="Dynein_heavy_D6_P-loop"/>
</dbReference>
<protein>
    <recommendedName>
        <fullName evidence="7">Dynein heavy chain</fullName>
    </recommendedName>
</protein>
<dbReference type="AlphaFoldDB" id="A0A8S2LEH8"/>
<dbReference type="Gene3D" id="1.10.8.720">
    <property type="entry name" value="Region D6 of dynein motor"/>
    <property type="match status" value="1"/>
</dbReference>
<proteinExistence type="predicted"/>
<dbReference type="GO" id="GO:0007018">
    <property type="term" value="P:microtubule-based movement"/>
    <property type="evidence" value="ECO:0007669"/>
    <property type="project" value="InterPro"/>
</dbReference>
<dbReference type="Proteomes" id="UP000682733">
    <property type="component" value="Unassembled WGS sequence"/>
</dbReference>
<evidence type="ECO:0000259" key="1">
    <source>
        <dbReference type="Pfam" id="PF03028"/>
    </source>
</evidence>
<feature type="domain" description="Dynein heavy chain C-terminal" evidence="3">
    <location>
        <begin position="400"/>
        <end position="697"/>
    </location>
</feature>
<dbReference type="Gene3D" id="3.10.490.20">
    <property type="match status" value="1"/>
</dbReference>
<sequence>MTRIGASLDRPSKSLPNDLVGVNSIEDQKPIRILAMGQGQEKLALHALLQAQQQGQWLLLQNCHLLIPFLTSLEKELEAVQKPHSEFRLWMTTEPIRDFPIGLLQKSYKVVVEAPSTLKLILKSTFFNLTPNVFTESDHPAFPPLIFILAFFHSILLERRKYDKLGWNINYDFNESDFRVSFNIIKSYLNMSLERGTFEIPWITIRYLISEVIYGGRIIDSYDRRIIKTYMLEYFGDFVFDEYQLFHFYMNPSNLTYHDYFIPELRDFLSIKQQWLLQKANIHIDPAIEKNFEKYLPEKIAETLQRNMDKIDQVQISSLFHTRKQADSKYSLKRLFNTQKQQQINDAKYQFLSKNVLFNQFFNFALFRELYSTYVKQLPLYNPPNVLGLNLNAEINYYTKSARELWSHMLDLQPQTFEIDNNFNREEFVKTLCDDILQQIPSKKDLRIIKQKFNQRITPTINVLFQELTYFNLLTSQMWRSITELKRALKGEIGLSFELDEINRHIFNGLIPPLWRTYTPQTRKSLGNWMEHFRRRNQQYDKWYQDGELKLVWLGGLHVPESYLAAITQIAARKNQWPLDRSTFYTSVSKWQKYDDIDEVTQGICLIDGLYLEGAGWDIDNRCLVQQKSKQLIQLMPIIKVVPVESHRLNTANYLPTPVYATSDRCNSMGHGLIFEAGLYTREHYSQWILNGVCLLLNTD</sequence>
<gene>
    <name evidence="4" type="ORF">OVA965_LOCUS20372</name>
    <name evidence="5" type="ORF">TMI583_LOCUS20725</name>
</gene>
<evidence type="ECO:0000313" key="4">
    <source>
        <dbReference type="EMBL" id="CAF1125143.1"/>
    </source>
</evidence>
<dbReference type="InterPro" id="IPR042219">
    <property type="entry name" value="AAA_lid_11_sf"/>
</dbReference>
<dbReference type="InterPro" id="IPR026983">
    <property type="entry name" value="DHC"/>
</dbReference>
<feature type="domain" description="Dynein heavy chain region D6 P-loop" evidence="1">
    <location>
        <begin position="29"/>
        <end position="111"/>
    </location>
</feature>
<evidence type="ECO:0008006" key="7">
    <source>
        <dbReference type="Google" id="ProtNLM"/>
    </source>
</evidence>
<dbReference type="Pfam" id="PF18199">
    <property type="entry name" value="Dynein_C"/>
    <property type="match status" value="1"/>
</dbReference>
<feature type="domain" description="Dynein heavy chain AAA lid" evidence="2">
    <location>
        <begin position="144"/>
        <end position="260"/>
    </location>
</feature>
<evidence type="ECO:0000313" key="5">
    <source>
        <dbReference type="EMBL" id="CAF3902334.1"/>
    </source>
</evidence>
<dbReference type="GO" id="GO:0030286">
    <property type="term" value="C:dynein complex"/>
    <property type="evidence" value="ECO:0007669"/>
    <property type="project" value="InterPro"/>
</dbReference>
<dbReference type="Pfam" id="PF18198">
    <property type="entry name" value="AAA_lid_11"/>
    <property type="match status" value="1"/>
</dbReference>
<dbReference type="Gene3D" id="1.20.1270.280">
    <property type="match status" value="1"/>
</dbReference>
<evidence type="ECO:0000259" key="2">
    <source>
        <dbReference type="Pfam" id="PF18198"/>
    </source>
</evidence>
<dbReference type="InterPro" id="IPR043160">
    <property type="entry name" value="Dynein_C_barrel"/>
</dbReference>
<organism evidence="5 6">
    <name type="scientific">Didymodactylos carnosus</name>
    <dbReference type="NCBI Taxonomy" id="1234261"/>
    <lineage>
        <taxon>Eukaryota</taxon>
        <taxon>Metazoa</taxon>
        <taxon>Spiralia</taxon>
        <taxon>Gnathifera</taxon>
        <taxon>Rotifera</taxon>
        <taxon>Eurotatoria</taxon>
        <taxon>Bdelloidea</taxon>
        <taxon>Philodinida</taxon>
        <taxon>Philodinidae</taxon>
        <taxon>Didymodactylos</taxon>
    </lineage>
</organism>
<dbReference type="EMBL" id="CAJOBA010019086">
    <property type="protein sequence ID" value="CAF3902334.1"/>
    <property type="molecule type" value="Genomic_DNA"/>
</dbReference>
<evidence type="ECO:0000259" key="3">
    <source>
        <dbReference type="Pfam" id="PF18199"/>
    </source>
</evidence>
<dbReference type="GO" id="GO:0045505">
    <property type="term" value="F:dynein intermediate chain binding"/>
    <property type="evidence" value="ECO:0007669"/>
    <property type="project" value="InterPro"/>
</dbReference>
<evidence type="ECO:0000313" key="6">
    <source>
        <dbReference type="Proteomes" id="UP000682733"/>
    </source>
</evidence>
<dbReference type="InterPro" id="IPR027417">
    <property type="entry name" value="P-loop_NTPase"/>
</dbReference>
<dbReference type="PANTHER" id="PTHR22878">
    <property type="entry name" value="DYNEIN HEAVY CHAIN 6, AXONEMAL-LIKE-RELATED"/>
    <property type="match status" value="1"/>
</dbReference>
<dbReference type="PANTHER" id="PTHR22878:SF63">
    <property type="entry name" value="DYNEIN AXONEMAL HEAVY CHAIN 10"/>
    <property type="match status" value="1"/>
</dbReference>